<dbReference type="PANTHER" id="PTHR30589:SF0">
    <property type="entry name" value="PHOSPHATIDYLGLYCEROL--PROLIPOPROTEIN DIACYLGLYCERYL TRANSFERASE"/>
    <property type="match status" value="1"/>
</dbReference>
<proteinExistence type="inferred from homology"/>
<keyword evidence="4 7" id="KW-0812">Transmembrane</keyword>
<keyword evidence="6 7" id="KW-0472">Membrane</keyword>
<keyword evidence="5 7" id="KW-1133">Transmembrane helix</keyword>
<evidence type="ECO:0000256" key="7">
    <source>
        <dbReference type="HAMAP-Rule" id="MF_01147"/>
    </source>
</evidence>
<comment type="function">
    <text evidence="7">Catalyzes the transfer of the diacylglyceryl group from phosphatidylglycerol to the sulfhydryl group of the N-terminal cysteine of a prolipoprotein, the first step in the formation of mature lipoproteins.</text>
</comment>
<dbReference type="GO" id="GO:0042158">
    <property type="term" value="P:lipoprotein biosynthetic process"/>
    <property type="evidence" value="ECO:0007669"/>
    <property type="project" value="UniProtKB-UniRule"/>
</dbReference>
<protein>
    <recommendedName>
        <fullName evidence="7">Phosphatidylglycerol--prolipoprotein diacylglyceryl transferase</fullName>
        <ecNumber evidence="7">2.5.1.145</ecNumber>
    </recommendedName>
</protein>
<dbReference type="GO" id="GO:0008961">
    <property type="term" value="F:phosphatidylglycerol-prolipoprotein diacylglyceryl transferase activity"/>
    <property type="evidence" value="ECO:0007669"/>
    <property type="project" value="UniProtKB-UniRule"/>
</dbReference>
<dbReference type="GO" id="GO:0005886">
    <property type="term" value="C:plasma membrane"/>
    <property type="evidence" value="ECO:0007669"/>
    <property type="project" value="UniProtKB-SubCell"/>
</dbReference>
<dbReference type="AlphaFoldDB" id="A0A2X3K8A9"/>
<name>A0A2X3K8A9_9BACT</name>
<keyword evidence="9" id="KW-1185">Reference proteome</keyword>
<feature type="transmembrane region" description="Helical" evidence="7">
    <location>
        <begin position="81"/>
        <end position="106"/>
    </location>
</feature>
<gene>
    <name evidence="7 8" type="primary">lgt</name>
    <name evidence="8" type="ORF">BARAN1_1201</name>
</gene>
<comment type="similarity">
    <text evidence="1 7">Belongs to the Lgt family.</text>
</comment>
<dbReference type="HAMAP" id="MF_01147">
    <property type="entry name" value="Lgt"/>
    <property type="match status" value="1"/>
</dbReference>
<evidence type="ECO:0000256" key="2">
    <source>
        <dbReference type="ARBA" id="ARBA00022475"/>
    </source>
</evidence>
<dbReference type="EC" id="2.5.1.145" evidence="7"/>
<dbReference type="KEGG" id="bana:BARAN1_1201"/>
<dbReference type="Proteomes" id="UP000249818">
    <property type="component" value="Chromosome BARAN1"/>
</dbReference>
<feature type="transmembrane region" description="Helical" evidence="7">
    <location>
        <begin position="231"/>
        <end position="248"/>
    </location>
</feature>
<keyword evidence="2 7" id="KW-1003">Cell membrane</keyword>
<keyword evidence="8" id="KW-0449">Lipoprotein</keyword>
<dbReference type="InterPro" id="IPR001640">
    <property type="entry name" value="Lgt"/>
</dbReference>
<dbReference type="OrthoDB" id="871140at2"/>
<evidence type="ECO:0000256" key="3">
    <source>
        <dbReference type="ARBA" id="ARBA00022679"/>
    </source>
</evidence>
<dbReference type="EMBL" id="LS483254">
    <property type="protein sequence ID" value="SQD93223.1"/>
    <property type="molecule type" value="Genomic_DNA"/>
</dbReference>
<evidence type="ECO:0000313" key="8">
    <source>
        <dbReference type="EMBL" id="SQD93223.1"/>
    </source>
</evidence>
<evidence type="ECO:0000256" key="5">
    <source>
        <dbReference type="ARBA" id="ARBA00022989"/>
    </source>
</evidence>
<dbReference type="PANTHER" id="PTHR30589">
    <property type="entry name" value="PROLIPOPROTEIN DIACYLGLYCERYL TRANSFERASE"/>
    <property type="match status" value="1"/>
</dbReference>
<comment type="subcellular location">
    <subcellularLocation>
        <location evidence="7">Cell membrane</location>
        <topology evidence="7">Multi-pass membrane protein</topology>
    </subcellularLocation>
</comment>
<organism evidence="8 9">
    <name type="scientific">Candidatus Bipolaricaulis anaerobius</name>
    <dbReference type="NCBI Taxonomy" id="2026885"/>
    <lineage>
        <taxon>Bacteria</taxon>
        <taxon>Candidatus Bipolaricaulota</taxon>
        <taxon>Candidatus Bipolaricaulia</taxon>
        <taxon>Candidatus Bipolaricaulales</taxon>
        <taxon>Candidatus Bipolaricaulaceae</taxon>
        <taxon>Candidatus Bipolaricaulis</taxon>
    </lineage>
</organism>
<sequence length="263" mass="29375">MHPIFLRLGPIEIRYYGLMYVISFVLGYFIVRAEARRRGVFSQPDDVLDLFLVVIPLGILFARLYYVAFQWDWYRSAPWEVFMIWHGGLAIHGGIIGGVVGLLIVARWKRVPFWRLADAVVPALILGQVLGRIGNFLNGDAFGTPTNLPWGIVFPASSPAGATYPGLPLHPAMLYEALGNLLLFALLWKLRTRPAKDGFLAATYFIGYGAVRFACEFFRGDALWLGPFRAAQVVSVLLIMAFGTWLLVGRLWRPAHAGPTILP</sequence>
<comment type="pathway">
    <text evidence="7">Protein modification; lipoprotein biosynthesis (diacylglyceryl transfer).</text>
</comment>
<reference evidence="9" key="1">
    <citation type="submission" date="2018-05" db="EMBL/GenBank/DDBJ databases">
        <authorList>
            <person name="Hao L."/>
        </authorList>
    </citation>
    <scope>NUCLEOTIDE SEQUENCE [LARGE SCALE GENOMIC DNA]</scope>
</reference>
<keyword evidence="3 7" id="KW-0808">Transferase</keyword>
<comment type="catalytic activity">
    <reaction evidence="7">
        <text>L-cysteinyl-[prolipoprotein] + a 1,2-diacyl-sn-glycero-3-phospho-(1'-sn-glycerol) = an S-1,2-diacyl-sn-glyceryl-L-cysteinyl-[prolipoprotein] + sn-glycerol 1-phosphate + H(+)</text>
        <dbReference type="Rhea" id="RHEA:56712"/>
        <dbReference type="Rhea" id="RHEA-COMP:14679"/>
        <dbReference type="Rhea" id="RHEA-COMP:14680"/>
        <dbReference type="ChEBI" id="CHEBI:15378"/>
        <dbReference type="ChEBI" id="CHEBI:29950"/>
        <dbReference type="ChEBI" id="CHEBI:57685"/>
        <dbReference type="ChEBI" id="CHEBI:64716"/>
        <dbReference type="ChEBI" id="CHEBI:140658"/>
        <dbReference type="EC" id="2.5.1.145"/>
    </reaction>
</comment>
<keyword evidence="8" id="KW-0328">Glycosyltransferase</keyword>
<dbReference type="RefSeq" id="WP_122031621.1">
    <property type="nucleotide sequence ID" value="NZ_LS483254.1"/>
</dbReference>
<evidence type="ECO:0000256" key="4">
    <source>
        <dbReference type="ARBA" id="ARBA00022692"/>
    </source>
</evidence>
<evidence type="ECO:0000256" key="6">
    <source>
        <dbReference type="ARBA" id="ARBA00023136"/>
    </source>
</evidence>
<feature type="transmembrane region" description="Helical" evidence="7">
    <location>
        <begin position="199"/>
        <end position="219"/>
    </location>
</feature>
<dbReference type="Pfam" id="PF01790">
    <property type="entry name" value="LGT"/>
    <property type="match status" value="1"/>
</dbReference>
<evidence type="ECO:0000256" key="1">
    <source>
        <dbReference type="ARBA" id="ARBA00007150"/>
    </source>
</evidence>
<feature type="transmembrane region" description="Helical" evidence="7">
    <location>
        <begin position="15"/>
        <end position="35"/>
    </location>
</feature>
<dbReference type="NCBIfam" id="TIGR00544">
    <property type="entry name" value="lgt"/>
    <property type="match status" value="1"/>
</dbReference>
<feature type="transmembrane region" description="Helical" evidence="7">
    <location>
        <begin position="47"/>
        <end position="69"/>
    </location>
</feature>
<dbReference type="UniPathway" id="UPA00664"/>
<feature type="binding site" evidence="7">
    <location>
        <position position="132"/>
    </location>
    <ligand>
        <name>a 1,2-diacyl-sn-glycero-3-phospho-(1'-sn-glycerol)</name>
        <dbReference type="ChEBI" id="CHEBI:64716"/>
    </ligand>
</feature>
<evidence type="ECO:0000313" key="9">
    <source>
        <dbReference type="Proteomes" id="UP000249818"/>
    </source>
</evidence>
<accession>A0A2X3K8A9</accession>